<feature type="compositionally biased region" description="Low complexity" evidence="1">
    <location>
        <begin position="142"/>
        <end position="157"/>
    </location>
</feature>
<dbReference type="AlphaFoldDB" id="A0ABD3M1U1"/>
<feature type="compositionally biased region" description="Low complexity" evidence="1">
    <location>
        <begin position="87"/>
        <end position="99"/>
    </location>
</feature>
<evidence type="ECO:0000256" key="1">
    <source>
        <dbReference type="SAM" id="MobiDB-lite"/>
    </source>
</evidence>
<feature type="compositionally biased region" description="Low complexity" evidence="1">
    <location>
        <begin position="237"/>
        <end position="246"/>
    </location>
</feature>
<sequence>MTRATPQSQSQPQSQPYHRSASATTASSSSRSTSSSSRQRNNNQHQYPSSSSSSTSMKTTFHRHASTGGIISGSGSSLGGGGGGIVVGSSTSSSSSHSLQPKVNTTNRSNHLNAATATSLPPPSTPSSTSPSVIAEDNQAKSSSLLLSTPESTNATTTTTTLLPSFLSFILQWFYQILMRIPFYGYSRRGNINDRRCNNNNNNNIVDNDVIKALLLERKRALISAENEDGNDDDDNNNNNDYNSVNIGGKGGHEVDDGIFDVDTEEYLRVKASPGLTTLLDNELYRAYKAELLPTVVSASQLLSEFIEMKETSALILRECRWMVGVPFSGGMTLCKCTEDDEEEVELVAVGGAVLHDVCVGEGAVVDTNGMPVVDHLRTDIATSEAVAEAMQSEDITNWNEFDTIQDFAQQCYLAAKEAIHRLTTDRLADSANRTLQDSLVATSLDGAVETTATGVVHTTGAAARALAALQSSPSITQPSAFSQSSSPMDAGIGRCYPTQRRRDCWESPHLYCPDYYWADDAIGGCQRLLKNLSKHRFVTLVNNHGWERYSSIKPKTVLEPKDSKQSHSILHSPTYASSTPHVFPSFEAVHALQYLVSELLSTSIPSRLNQFRAATESNAVVSKRLYLVKAEYRAPMRALWESCMNLKAAPKAELVERYLREYHSVKVGSSRFMESGVSGVGGGGGGIVGEGEIMSGGGKSLSGRRRSTIDSTDATKKTILQQQREKLESDKDCLNPSKKLITERYWKHPAFVEALQLERCCEQLEMEMAQILLPFANLASEIMNNMKGRLRAVTVVNNNATAGQDDEESSSSAGTYNDPVRALLRWQDVPFMRELLRRLKSILRRKPDLDESIGIRPLLLDLQGVPRHKQDPIDSSIEMSFFPSFVDTSNHLDQQQQTDEWFHLDQFVVEVGKLIDLLTIPNTPFVIDDRVSGTKGGDKHTLHDLIEQCKEVWNAELFCAQYKDWYDMVKRQQELNAGCCSKDTTTDERNPHETSSTTSLCDLSESIRQAEIELSIAMASKEQLERVYTRIEALRADKAARYKVMAQIVFDVGYRELNHGILVETPPGDDETIEFPQLSVPRLLFTNWPIT</sequence>
<feature type="compositionally biased region" description="Low complexity" evidence="1">
    <location>
        <begin position="1"/>
        <end position="38"/>
    </location>
</feature>
<protein>
    <submittedName>
        <fullName evidence="2">Uncharacterized protein</fullName>
    </submittedName>
</protein>
<feature type="region of interest" description="Disordered" evidence="1">
    <location>
        <begin position="1"/>
        <end position="157"/>
    </location>
</feature>
<feature type="compositionally biased region" description="Polar residues" evidence="1">
    <location>
        <begin position="101"/>
        <end position="113"/>
    </location>
</feature>
<dbReference type="Proteomes" id="UP001530293">
    <property type="component" value="Unassembled WGS sequence"/>
</dbReference>
<organism evidence="2 3">
    <name type="scientific">Discostella pseudostelligera</name>
    <dbReference type="NCBI Taxonomy" id="259834"/>
    <lineage>
        <taxon>Eukaryota</taxon>
        <taxon>Sar</taxon>
        <taxon>Stramenopiles</taxon>
        <taxon>Ochrophyta</taxon>
        <taxon>Bacillariophyta</taxon>
        <taxon>Coscinodiscophyceae</taxon>
        <taxon>Thalassiosirophycidae</taxon>
        <taxon>Stephanodiscales</taxon>
        <taxon>Stephanodiscaceae</taxon>
        <taxon>Discostella</taxon>
    </lineage>
</organism>
<evidence type="ECO:0000313" key="3">
    <source>
        <dbReference type="Proteomes" id="UP001530293"/>
    </source>
</evidence>
<comment type="caution">
    <text evidence="2">The sequence shown here is derived from an EMBL/GenBank/DDBJ whole genome shotgun (WGS) entry which is preliminary data.</text>
</comment>
<feature type="region of interest" description="Disordered" evidence="1">
    <location>
        <begin position="226"/>
        <end position="247"/>
    </location>
</feature>
<feature type="compositionally biased region" description="Gly residues" evidence="1">
    <location>
        <begin position="70"/>
        <end position="86"/>
    </location>
</feature>
<feature type="compositionally biased region" description="Acidic residues" evidence="1">
    <location>
        <begin position="226"/>
        <end position="236"/>
    </location>
</feature>
<proteinExistence type="predicted"/>
<keyword evidence="3" id="KW-1185">Reference proteome</keyword>
<name>A0ABD3M1U1_9STRA</name>
<gene>
    <name evidence="2" type="ORF">ACHAWU_001407</name>
</gene>
<reference evidence="2 3" key="1">
    <citation type="submission" date="2024-10" db="EMBL/GenBank/DDBJ databases">
        <title>Updated reference genomes for cyclostephanoid diatoms.</title>
        <authorList>
            <person name="Roberts W.R."/>
            <person name="Alverson A.J."/>
        </authorList>
    </citation>
    <scope>NUCLEOTIDE SEQUENCE [LARGE SCALE GENOMIC DNA]</scope>
    <source>
        <strain evidence="2 3">AJA232-27</strain>
    </source>
</reference>
<accession>A0ABD3M1U1</accession>
<feature type="compositionally biased region" description="Polar residues" evidence="1">
    <location>
        <begin position="39"/>
        <end position="48"/>
    </location>
</feature>
<evidence type="ECO:0000313" key="2">
    <source>
        <dbReference type="EMBL" id="KAL3758015.1"/>
    </source>
</evidence>
<dbReference type="EMBL" id="JALLBG020000244">
    <property type="protein sequence ID" value="KAL3758015.1"/>
    <property type="molecule type" value="Genomic_DNA"/>
</dbReference>